<organism evidence="1 2">
    <name type="scientific">Parelaphostrongylus tenuis</name>
    <name type="common">Meningeal worm</name>
    <dbReference type="NCBI Taxonomy" id="148309"/>
    <lineage>
        <taxon>Eukaryota</taxon>
        <taxon>Metazoa</taxon>
        <taxon>Ecdysozoa</taxon>
        <taxon>Nematoda</taxon>
        <taxon>Chromadorea</taxon>
        <taxon>Rhabditida</taxon>
        <taxon>Rhabditina</taxon>
        <taxon>Rhabditomorpha</taxon>
        <taxon>Strongyloidea</taxon>
        <taxon>Metastrongylidae</taxon>
        <taxon>Parelaphostrongylus</taxon>
    </lineage>
</organism>
<comment type="caution">
    <text evidence="1">The sequence shown here is derived from an EMBL/GenBank/DDBJ whole genome shotgun (WGS) entry which is preliminary data.</text>
</comment>
<protein>
    <submittedName>
        <fullName evidence="1">Uncharacterized protein</fullName>
    </submittedName>
</protein>
<reference evidence="1" key="1">
    <citation type="submission" date="2021-06" db="EMBL/GenBank/DDBJ databases">
        <title>Parelaphostrongylus tenuis whole genome reference sequence.</title>
        <authorList>
            <person name="Garwood T.J."/>
            <person name="Larsen P.A."/>
            <person name="Fountain-Jones N.M."/>
            <person name="Garbe J.R."/>
            <person name="Macchietto M.G."/>
            <person name="Kania S.A."/>
            <person name="Gerhold R.W."/>
            <person name="Richards J.E."/>
            <person name="Wolf T.M."/>
        </authorList>
    </citation>
    <scope>NUCLEOTIDE SEQUENCE</scope>
    <source>
        <strain evidence="1">MNPRO001-30</strain>
        <tissue evidence="1">Meninges</tissue>
    </source>
</reference>
<gene>
    <name evidence="1" type="ORF">KIN20_028716</name>
</gene>
<evidence type="ECO:0000313" key="2">
    <source>
        <dbReference type="Proteomes" id="UP001196413"/>
    </source>
</evidence>
<accession>A0AAD5R172</accession>
<proteinExistence type="predicted"/>
<keyword evidence="2" id="KW-1185">Reference proteome</keyword>
<dbReference type="EMBL" id="JAHQIW010005990">
    <property type="protein sequence ID" value="KAJ1367738.1"/>
    <property type="molecule type" value="Genomic_DNA"/>
</dbReference>
<evidence type="ECO:0000313" key="1">
    <source>
        <dbReference type="EMBL" id="KAJ1367738.1"/>
    </source>
</evidence>
<dbReference type="Proteomes" id="UP001196413">
    <property type="component" value="Unassembled WGS sequence"/>
</dbReference>
<sequence length="91" mass="10620">MRYTRDATWQPKTKISPTTRKVIEQCYLNYDQGRTFSRAVRVLKSSCFQGSENKFESEALKCRSCNETYSGHRSTKYCHRLKGNADVLKDD</sequence>
<dbReference type="AlphaFoldDB" id="A0AAD5R172"/>
<name>A0AAD5R172_PARTN</name>